<dbReference type="PANTHER" id="PTHR46380:SF2">
    <property type="entry name" value="CYCLIN-D-BINDING MYB-LIKE TRANSCRIPTION FACTOR 1"/>
    <property type="match status" value="1"/>
</dbReference>
<evidence type="ECO:0008006" key="6">
    <source>
        <dbReference type="Google" id="ProtNLM"/>
    </source>
</evidence>
<evidence type="ECO:0000313" key="4">
    <source>
        <dbReference type="EMBL" id="GIZ38170.1"/>
    </source>
</evidence>
<comment type="subcellular location">
    <subcellularLocation>
        <location evidence="1">Nucleus</location>
    </subcellularLocation>
</comment>
<organism evidence="4 5">
    <name type="scientific">Cercospora kikuchii</name>
    <dbReference type="NCBI Taxonomy" id="84275"/>
    <lineage>
        <taxon>Eukaryota</taxon>
        <taxon>Fungi</taxon>
        <taxon>Dikarya</taxon>
        <taxon>Ascomycota</taxon>
        <taxon>Pezizomycotina</taxon>
        <taxon>Dothideomycetes</taxon>
        <taxon>Dothideomycetidae</taxon>
        <taxon>Mycosphaerellales</taxon>
        <taxon>Mycosphaerellaceae</taxon>
        <taxon>Cercospora</taxon>
    </lineage>
</organism>
<sequence>MLQLLWGRRPRAPLPECTWTRCLQIRSQAPAPPVGRRRFWTKDEDALTLQRRKEGADFSSLAKELGRTANAVQIRYNCLLGPSPQLDHSGRGFSRQEDDVIIQRKCEGAALGTIAKELCCTARKVGDRWQVLRYRCDVPEAALTRGSRPRSKLGVLERLEAEALIKQRYREGKTFEAIAKELQCGTAALRRWFRGMRLTKDQLTGFERKAISDQEMQSILRHRSEGWTVQAIASELGRTASSVQRHLRRQQITTKLPRAFTRDEDQEILKLREDGKTHREIGAVLGRAQGVISKRLKLLRGPPPDVPSRWTLEEVDELVTQYDRGVSIYNIACALGRDANLVRPKLQSTLVKRGRTDWSPVNLVRGTRQYNVSSFPAPA</sequence>
<keyword evidence="3" id="KW-0539">Nucleus</keyword>
<dbReference type="CDD" id="cd00167">
    <property type="entry name" value="SANT"/>
    <property type="match status" value="1"/>
</dbReference>
<proteinExistence type="predicted"/>
<keyword evidence="2" id="KW-0238">DNA-binding</keyword>
<dbReference type="Gene3D" id="1.10.10.60">
    <property type="entry name" value="Homeodomain-like"/>
    <property type="match status" value="2"/>
</dbReference>
<dbReference type="InterPro" id="IPR051651">
    <property type="entry name" value="DMTF1_DNA-bind_reg"/>
</dbReference>
<evidence type="ECO:0000256" key="1">
    <source>
        <dbReference type="ARBA" id="ARBA00004123"/>
    </source>
</evidence>
<dbReference type="RefSeq" id="XP_044652657.1">
    <property type="nucleotide sequence ID" value="XM_044796722.1"/>
</dbReference>
<evidence type="ECO:0000313" key="5">
    <source>
        <dbReference type="Proteomes" id="UP000825890"/>
    </source>
</evidence>
<name>A0A9P3CDU1_9PEZI</name>
<dbReference type="Pfam" id="PF13921">
    <property type="entry name" value="Myb_DNA-bind_6"/>
    <property type="match status" value="1"/>
</dbReference>
<comment type="caution">
    <text evidence="4">The sequence shown here is derived from an EMBL/GenBank/DDBJ whole genome shotgun (WGS) entry which is preliminary data.</text>
</comment>
<accession>A0A9P3CDU1</accession>
<gene>
    <name evidence="4" type="ORF">CKM354_000159300</name>
</gene>
<reference evidence="4 5" key="1">
    <citation type="submission" date="2021-01" db="EMBL/GenBank/DDBJ databases">
        <title>Cercospora kikuchii MAFF 305040 whole genome shotgun sequence.</title>
        <authorList>
            <person name="Kashiwa T."/>
            <person name="Suzuki T."/>
        </authorList>
    </citation>
    <scope>NUCLEOTIDE SEQUENCE [LARGE SCALE GENOMIC DNA]</scope>
    <source>
        <strain evidence="4 5">MAFF 305040</strain>
    </source>
</reference>
<dbReference type="Pfam" id="PF13384">
    <property type="entry name" value="HTH_23"/>
    <property type="match status" value="1"/>
</dbReference>
<dbReference type="GO" id="GO:0003700">
    <property type="term" value="F:DNA-binding transcription factor activity"/>
    <property type="evidence" value="ECO:0007669"/>
    <property type="project" value="TreeGrafter"/>
</dbReference>
<dbReference type="AlphaFoldDB" id="A0A9P3CDU1"/>
<protein>
    <recommendedName>
        <fullName evidence="6">Transposase IS30-like HTH domain-containing protein</fullName>
    </recommendedName>
</protein>
<dbReference type="GO" id="GO:0000976">
    <property type="term" value="F:transcription cis-regulatory region binding"/>
    <property type="evidence" value="ECO:0007669"/>
    <property type="project" value="TreeGrafter"/>
</dbReference>
<dbReference type="PANTHER" id="PTHR46380">
    <property type="entry name" value="CYCLIN-D-BINDING MYB-LIKE TRANSCRIPTION FACTOR 1"/>
    <property type="match status" value="1"/>
</dbReference>
<evidence type="ECO:0000256" key="3">
    <source>
        <dbReference type="ARBA" id="ARBA00023242"/>
    </source>
</evidence>
<dbReference type="GO" id="GO:0005634">
    <property type="term" value="C:nucleus"/>
    <property type="evidence" value="ECO:0007669"/>
    <property type="project" value="UniProtKB-SubCell"/>
</dbReference>
<dbReference type="GeneID" id="68287168"/>
<dbReference type="OrthoDB" id="5427780at2759"/>
<dbReference type="InterPro" id="IPR001005">
    <property type="entry name" value="SANT/Myb"/>
</dbReference>
<evidence type="ECO:0000256" key="2">
    <source>
        <dbReference type="ARBA" id="ARBA00023125"/>
    </source>
</evidence>
<dbReference type="Proteomes" id="UP000825890">
    <property type="component" value="Unassembled WGS sequence"/>
</dbReference>
<dbReference type="EMBL" id="BOLY01000001">
    <property type="protein sequence ID" value="GIZ38170.1"/>
    <property type="molecule type" value="Genomic_DNA"/>
</dbReference>
<keyword evidence="5" id="KW-1185">Reference proteome</keyword>